<dbReference type="OrthoDB" id="4036548at2759"/>
<gene>
    <name evidence="3" type="ORF">KASA_0O03993G</name>
</gene>
<keyword evidence="2" id="KW-1133">Transmembrane helix</keyword>
<organism evidence="3 4">
    <name type="scientific">Maudiozyma saulgeensis</name>
    <dbReference type="NCBI Taxonomy" id="1789683"/>
    <lineage>
        <taxon>Eukaryota</taxon>
        <taxon>Fungi</taxon>
        <taxon>Dikarya</taxon>
        <taxon>Ascomycota</taxon>
        <taxon>Saccharomycotina</taxon>
        <taxon>Saccharomycetes</taxon>
        <taxon>Saccharomycetales</taxon>
        <taxon>Saccharomycetaceae</taxon>
        <taxon>Maudiozyma</taxon>
    </lineage>
</organism>
<evidence type="ECO:0000313" key="4">
    <source>
        <dbReference type="Proteomes" id="UP000196158"/>
    </source>
</evidence>
<name>A0A1X7R2K2_9SACH</name>
<protein>
    <recommendedName>
        <fullName evidence="5">Mid2 domain-containing protein</fullName>
    </recommendedName>
</protein>
<evidence type="ECO:0008006" key="5">
    <source>
        <dbReference type="Google" id="ProtNLM"/>
    </source>
</evidence>
<keyword evidence="4" id="KW-1185">Reference proteome</keyword>
<dbReference type="Proteomes" id="UP000196158">
    <property type="component" value="Unassembled WGS sequence"/>
</dbReference>
<feature type="transmembrane region" description="Helical" evidence="2">
    <location>
        <begin position="439"/>
        <end position="461"/>
    </location>
</feature>
<dbReference type="STRING" id="1789683.A0A1X7R2K2"/>
<dbReference type="EMBL" id="FXLY01000004">
    <property type="protein sequence ID" value="SMN19811.1"/>
    <property type="molecule type" value="Genomic_DNA"/>
</dbReference>
<feature type="region of interest" description="Disordered" evidence="1">
    <location>
        <begin position="527"/>
        <end position="581"/>
    </location>
</feature>
<accession>A0A1X7R2K2</accession>
<feature type="region of interest" description="Disordered" evidence="1">
    <location>
        <begin position="278"/>
        <end position="310"/>
    </location>
</feature>
<evidence type="ECO:0000313" key="3">
    <source>
        <dbReference type="EMBL" id="SMN19811.1"/>
    </source>
</evidence>
<keyword evidence="2" id="KW-0812">Transmembrane</keyword>
<proteinExistence type="predicted"/>
<dbReference type="CDD" id="cd12087">
    <property type="entry name" value="TM_EGFR-like"/>
    <property type="match status" value="1"/>
</dbReference>
<dbReference type="AlphaFoldDB" id="A0A1X7R2K2"/>
<sequence length="619" mass="65883">MNDNSTAKSTVLTSKTDTWLPQTVAVSSLPSTTTGIINEDSAGQNSLTYGSDLSTNNIITSISSSLPDSTLSDLFSSSDDLLSTVSSVSSVETRYSSIELSSSFADSLSSTTAPLSSSSSSSSSSSLTTDQLVSIPSTTGSSNDSTSSVLLQTFFSSSSSSVSDSIENSVIIPTLTIEYNDTIPSQTTTYTPTTSSNASNSLIAIKTTVTDPFLSIINAFKHNTTQSTSFVTTKISDSSLNGNSYNKSMITKVNPTPSIILSSSRSNFTVTFNSKHFTSSSQSTRNTTTLQKSSSSSSSSSSYSSSSSASHFSPIFTTMTMTTTSSSNEVNTTSSTELSSSTTQYSYLEDESLLYYIYTQQYDFTDSVTSFTAGFPETITITKPSASGEATTSFTIPSSTITANASLYEKLLNGGALDGSDSSSSSDATKSHSSKVGTIVGSVVGSIGGVIIAVLLLWWFLRNRKNRSPKTTHGYDKSFAHEIHERQGYNATGMLHASSSYADENTLKITTQMDSQMNPPPSKFSTTNPFINQDDTQARKPPPVPLPRKNKMNTLYGPGRQSWTEQNTNSYVSSSAESSFAEDSTLSSSSIRLGSHYDSPSSNIHSTVSHPQGFFREII</sequence>
<reference evidence="3 4" key="1">
    <citation type="submission" date="2017-04" db="EMBL/GenBank/DDBJ databases">
        <authorList>
            <person name="Afonso C.L."/>
            <person name="Miller P.J."/>
            <person name="Scott M.A."/>
            <person name="Spackman E."/>
            <person name="Goraichik I."/>
            <person name="Dimitrov K.M."/>
            <person name="Suarez D.L."/>
            <person name="Swayne D.E."/>
        </authorList>
    </citation>
    <scope>NUCLEOTIDE SEQUENCE [LARGE SCALE GENOMIC DNA]</scope>
</reference>
<keyword evidence="2" id="KW-0472">Membrane</keyword>
<feature type="compositionally biased region" description="Low complexity" evidence="1">
    <location>
        <begin position="570"/>
        <end position="581"/>
    </location>
</feature>
<evidence type="ECO:0000256" key="1">
    <source>
        <dbReference type="SAM" id="MobiDB-lite"/>
    </source>
</evidence>
<evidence type="ECO:0000256" key="2">
    <source>
        <dbReference type="SAM" id="Phobius"/>
    </source>
</evidence>